<comment type="caution">
    <text evidence="20">The sequence shown here is derived from an EMBL/GenBank/DDBJ whole genome shotgun (WGS) entry which is preliminary data.</text>
</comment>
<comment type="subcellular location">
    <subcellularLocation>
        <location evidence="1">Cell membrane</location>
        <topology evidence="1">Multi-pass membrane protein</topology>
    </subcellularLocation>
</comment>
<dbReference type="STRING" id="1423783.FC50_GL002154"/>
<keyword evidence="11" id="KW-0418">Kinase</keyword>
<dbReference type="InterPro" id="IPR003352">
    <property type="entry name" value="PTS_EIIC"/>
</dbReference>
<evidence type="ECO:0000259" key="19">
    <source>
        <dbReference type="PROSITE" id="PS51105"/>
    </source>
</evidence>
<dbReference type="PANTHER" id="PTHR33989:SF8">
    <property type="entry name" value="PERMEASE IIC COMPONENT"/>
    <property type="match status" value="1"/>
</dbReference>
<feature type="transmembrane region" description="Helical" evidence="17">
    <location>
        <begin position="208"/>
        <end position="231"/>
    </location>
</feature>
<protein>
    <recommendedName>
        <fullName evidence="3">PTS system lactose-specific EIICB component</fullName>
        <ecNumber evidence="2">2.7.1.207</ecNumber>
    </recommendedName>
    <alternativeName>
        <fullName evidence="14">EIICB-Lac</fullName>
    </alternativeName>
</protein>
<dbReference type="PROSITE" id="PS51105">
    <property type="entry name" value="PTS_EIIC_TYPE_3"/>
    <property type="match status" value="1"/>
</dbReference>
<dbReference type="SUPFAM" id="SSF52794">
    <property type="entry name" value="PTS system IIB component-like"/>
    <property type="match status" value="1"/>
</dbReference>
<dbReference type="InterPro" id="IPR051088">
    <property type="entry name" value="PTS_Sugar-EIIC/EIIB"/>
</dbReference>
<dbReference type="GO" id="GO:0005886">
    <property type="term" value="C:plasma membrane"/>
    <property type="evidence" value="ECO:0007669"/>
    <property type="project" value="UniProtKB-SubCell"/>
</dbReference>
<evidence type="ECO:0000256" key="5">
    <source>
        <dbReference type="ARBA" id="ARBA00022475"/>
    </source>
</evidence>
<evidence type="ECO:0000256" key="1">
    <source>
        <dbReference type="ARBA" id="ARBA00004651"/>
    </source>
</evidence>
<evidence type="ECO:0000256" key="14">
    <source>
        <dbReference type="ARBA" id="ARBA00029639"/>
    </source>
</evidence>
<feature type="transmembrane region" description="Helical" evidence="17">
    <location>
        <begin position="342"/>
        <end position="362"/>
    </location>
</feature>
<dbReference type="Pfam" id="PF02302">
    <property type="entry name" value="PTS_IIB"/>
    <property type="match status" value="1"/>
</dbReference>
<name>A0A0R1U335_9LACO</name>
<dbReference type="GO" id="GO:0009401">
    <property type="term" value="P:phosphoenolpyruvate-dependent sugar phosphotransferase system"/>
    <property type="evidence" value="ECO:0007669"/>
    <property type="project" value="UniProtKB-KW"/>
</dbReference>
<feature type="transmembrane region" description="Helical" evidence="17">
    <location>
        <begin position="285"/>
        <end position="304"/>
    </location>
</feature>
<evidence type="ECO:0000313" key="20">
    <source>
        <dbReference type="EMBL" id="KRL87705.1"/>
    </source>
</evidence>
<feature type="transmembrane region" description="Helical" evidence="17">
    <location>
        <begin position="179"/>
        <end position="196"/>
    </location>
</feature>
<reference evidence="20 21" key="1">
    <citation type="journal article" date="2015" name="Genome Announc.">
        <title>Expanding the biotechnology potential of lactobacilli through comparative genomics of 213 strains and associated genera.</title>
        <authorList>
            <person name="Sun Z."/>
            <person name="Harris H.M."/>
            <person name="McCann A."/>
            <person name="Guo C."/>
            <person name="Argimon S."/>
            <person name="Zhang W."/>
            <person name="Yang X."/>
            <person name="Jeffery I.B."/>
            <person name="Cooney J.C."/>
            <person name="Kagawa T.F."/>
            <person name="Liu W."/>
            <person name="Song Y."/>
            <person name="Salvetti E."/>
            <person name="Wrobel A."/>
            <person name="Rasinkangas P."/>
            <person name="Parkhill J."/>
            <person name="Rea M.C."/>
            <person name="O'Sullivan O."/>
            <person name="Ritari J."/>
            <person name="Douillard F.P."/>
            <person name="Paul Ross R."/>
            <person name="Yang R."/>
            <person name="Briner A.E."/>
            <person name="Felis G.E."/>
            <person name="de Vos W.M."/>
            <person name="Barrangou R."/>
            <person name="Klaenhammer T.R."/>
            <person name="Caufield P.W."/>
            <person name="Cui Y."/>
            <person name="Zhang H."/>
            <person name="O'Toole P.W."/>
        </authorList>
    </citation>
    <scope>NUCLEOTIDE SEQUENCE [LARGE SCALE GENOMIC DNA]</scope>
    <source>
        <strain evidence="20 21">DSM 15945</strain>
    </source>
</reference>
<dbReference type="GO" id="GO:1901264">
    <property type="term" value="P:carbohydrate derivative transport"/>
    <property type="evidence" value="ECO:0007669"/>
    <property type="project" value="TreeGrafter"/>
</dbReference>
<evidence type="ECO:0000256" key="9">
    <source>
        <dbReference type="ARBA" id="ARBA00022683"/>
    </source>
</evidence>
<keyword evidence="6" id="KW-0597">Phosphoprotein</keyword>
<sequence>MNWIVKQIEKAQPFFKKLSANIYLQAVRDGFISLMPIIIFSSIFILVADVPNIWGFYWPTGVSDSLNKVYNFSMGVLSLMAAANVARALTRSKNVRLPKVDQMPEAAVMFGAQISFLLVAVDPFTNKEGLYFSTAYMGTKGLICAFLVAFIVPNIYYLCFKHHITIKLPEQVPQNISSAFTNIIPFAFSTTFFWLFDVVFRTLTHTNLAAWIIQALSPLFTAADGYAGLAIVYGAMAFFWFIGIQGPSIVEPAVTAIYLTNVEANLHAFQAGAHATNILAQGTQYFVATIGGTGATLIITYMFALMSKSKELKAVGRASAIPVSFGVNEPILFGAPLILNPIFFLPFIITPILNVWLFKFFVDVLGMNAFIYNLPWTTPGPIGLYMGTGFAALSLVLIAAILVLDFVCYYPFFKVYDAQKVAEEASSGADTIEPEKNNDAPVAVDSGAIPLSITKDGKDLNILVICAGGGTSGILANSLNKMAKQDDLPVEAAAAAYGAHGDLLPDMDVVVLAPQMDAMRDSLQAEADKADVKMITTTGKQYIDLTRHADKALDFIVNRLKGVDGAVDSGHTPESPAAV</sequence>
<feature type="transmembrane region" description="Helical" evidence="17">
    <location>
        <begin position="69"/>
        <end position="86"/>
    </location>
</feature>
<gene>
    <name evidence="20" type="ORF">FC50_GL002154</name>
</gene>
<dbReference type="GO" id="GO:0016301">
    <property type="term" value="F:kinase activity"/>
    <property type="evidence" value="ECO:0007669"/>
    <property type="project" value="UniProtKB-KW"/>
</dbReference>
<evidence type="ECO:0000256" key="13">
    <source>
        <dbReference type="ARBA" id="ARBA00023136"/>
    </source>
</evidence>
<dbReference type="InterPro" id="IPR036095">
    <property type="entry name" value="PTS_EIIB-like_sf"/>
</dbReference>
<feature type="modified residue" description="Phosphocysteine; by EIIA" evidence="16">
    <location>
        <position position="466"/>
    </location>
</feature>
<evidence type="ECO:0000313" key="21">
    <source>
        <dbReference type="Proteomes" id="UP000051922"/>
    </source>
</evidence>
<feature type="transmembrane region" description="Helical" evidence="17">
    <location>
        <begin position="382"/>
        <end position="410"/>
    </location>
</feature>
<comment type="catalytic activity">
    <reaction evidence="15">
        <text>lactose(out) + N(pros)-phospho-L-histidyl-[protein] = lactose 6-phosphate(in) + L-histidyl-[protein]</text>
        <dbReference type="Rhea" id="RHEA:42400"/>
        <dbReference type="Rhea" id="RHEA-COMP:9745"/>
        <dbReference type="Rhea" id="RHEA-COMP:9746"/>
        <dbReference type="ChEBI" id="CHEBI:17716"/>
        <dbReference type="ChEBI" id="CHEBI:29979"/>
        <dbReference type="ChEBI" id="CHEBI:64837"/>
        <dbReference type="ChEBI" id="CHEBI:79080"/>
        <dbReference type="EC" id="2.7.1.207"/>
    </reaction>
</comment>
<keyword evidence="12 17" id="KW-1133">Transmembrane helix</keyword>
<evidence type="ECO:0000259" key="18">
    <source>
        <dbReference type="PROSITE" id="PS51100"/>
    </source>
</evidence>
<keyword evidence="21" id="KW-1185">Reference proteome</keyword>
<dbReference type="OrthoDB" id="1641940at2"/>
<dbReference type="NCBIfam" id="TIGR00410">
    <property type="entry name" value="lacE"/>
    <property type="match status" value="1"/>
</dbReference>
<evidence type="ECO:0000256" key="4">
    <source>
        <dbReference type="ARBA" id="ARBA00022448"/>
    </source>
</evidence>
<keyword evidence="8" id="KW-0808">Transferase</keyword>
<dbReference type="AlphaFoldDB" id="A0A0R1U335"/>
<accession>A0A0R1U335</accession>
<proteinExistence type="predicted"/>
<dbReference type="Pfam" id="PF02378">
    <property type="entry name" value="PTS_EIIC"/>
    <property type="match status" value="1"/>
</dbReference>
<dbReference type="PATRIC" id="fig|1423783.4.peg.2206"/>
<evidence type="ECO:0000256" key="2">
    <source>
        <dbReference type="ARBA" id="ARBA00012802"/>
    </source>
</evidence>
<dbReference type="EC" id="2.7.1.207" evidence="2"/>
<feature type="transmembrane region" description="Helical" evidence="17">
    <location>
        <begin position="31"/>
        <end position="57"/>
    </location>
</feature>
<dbReference type="PROSITE" id="PS51100">
    <property type="entry name" value="PTS_EIIB_TYPE_3"/>
    <property type="match status" value="1"/>
</dbReference>
<keyword evidence="10 17" id="KW-0812">Transmembrane</keyword>
<dbReference type="InterPro" id="IPR013012">
    <property type="entry name" value="PTS_EIIB_3"/>
</dbReference>
<feature type="transmembrane region" description="Helical" evidence="17">
    <location>
        <begin position="106"/>
        <end position="125"/>
    </location>
</feature>
<evidence type="ECO:0000256" key="3">
    <source>
        <dbReference type="ARBA" id="ARBA00020834"/>
    </source>
</evidence>
<keyword evidence="9" id="KW-0598">Phosphotransferase system</keyword>
<feature type="domain" description="PTS EIIB type-3" evidence="18">
    <location>
        <begin position="459"/>
        <end position="562"/>
    </location>
</feature>
<feature type="domain" description="PTS EIIC type-3" evidence="19">
    <location>
        <begin position="8"/>
        <end position="412"/>
    </location>
</feature>
<dbReference type="EMBL" id="AZFJ01000016">
    <property type="protein sequence ID" value="KRL87705.1"/>
    <property type="molecule type" value="Genomic_DNA"/>
</dbReference>
<evidence type="ECO:0000256" key="11">
    <source>
        <dbReference type="ARBA" id="ARBA00022777"/>
    </source>
</evidence>
<evidence type="ECO:0000256" key="12">
    <source>
        <dbReference type="ARBA" id="ARBA00022989"/>
    </source>
</evidence>
<evidence type="ECO:0000256" key="17">
    <source>
        <dbReference type="SAM" id="Phobius"/>
    </source>
</evidence>
<keyword evidence="13 17" id="KW-0472">Membrane</keyword>
<evidence type="ECO:0000256" key="7">
    <source>
        <dbReference type="ARBA" id="ARBA00022597"/>
    </source>
</evidence>
<keyword evidence="7" id="KW-0762">Sugar transport</keyword>
<dbReference type="Proteomes" id="UP000051922">
    <property type="component" value="Unassembled WGS sequence"/>
</dbReference>
<keyword evidence="5" id="KW-1003">Cell membrane</keyword>
<dbReference type="InterPro" id="IPR003501">
    <property type="entry name" value="PTS_EIIB_2/3"/>
</dbReference>
<evidence type="ECO:0000256" key="16">
    <source>
        <dbReference type="PROSITE-ProRule" id="PRU00423"/>
    </source>
</evidence>
<evidence type="ECO:0000256" key="15">
    <source>
        <dbReference type="ARBA" id="ARBA00048444"/>
    </source>
</evidence>
<dbReference type="Gene3D" id="3.40.50.2300">
    <property type="match status" value="1"/>
</dbReference>
<evidence type="ECO:0000256" key="10">
    <source>
        <dbReference type="ARBA" id="ARBA00022692"/>
    </source>
</evidence>
<organism evidence="20 21">
    <name type="scientific">Lacticaseibacillus pantheris DSM 15945 = JCM 12539 = NBRC 106106</name>
    <dbReference type="NCBI Taxonomy" id="1423783"/>
    <lineage>
        <taxon>Bacteria</taxon>
        <taxon>Bacillati</taxon>
        <taxon>Bacillota</taxon>
        <taxon>Bacilli</taxon>
        <taxon>Lactobacillales</taxon>
        <taxon>Lactobacillaceae</taxon>
        <taxon>Lacticaseibacillus</taxon>
    </lineage>
</organism>
<dbReference type="RefSeq" id="WP_056956233.1">
    <property type="nucleotide sequence ID" value="NZ_AZFJ01000016.1"/>
</dbReference>
<dbReference type="GO" id="GO:0008982">
    <property type="term" value="F:protein-N(PI)-phosphohistidine-sugar phosphotransferase activity"/>
    <property type="evidence" value="ECO:0007669"/>
    <property type="project" value="InterPro"/>
</dbReference>
<dbReference type="PANTHER" id="PTHR33989">
    <property type="match status" value="1"/>
</dbReference>
<dbReference type="NCBIfam" id="TIGR00853">
    <property type="entry name" value="pts-lac"/>
    <property type="match status" value="1"/>
</dbReference>
<evidence type="ECO:0000256" key="6">
    <source>
        <dbReference type="ARBA" id="ARBA00022553"/>
    </source>
</evidence>
<keyword evidence="4" id="KW-0813">Transport</keyword>
<evidence type="ECO:0000256" key="8">
    <source>
        <dbReference type="ARBA" id="ARBA00022679"/>
    </source>
</evidence>
<dbReference type="InterPro" id="IPR004501">
    <property type="entry name" value="PTS_EIIC_3"/>
</dbReference>
<feature type="transmembrane region" description="Helical" evidence="17">
    <location>
        <begin position="238"/>
        <end position="259"/>
    </location>
</feature>
<feature type="transmembrane region" description="Helical" evidence="17">
    <location>
        <begin position="137"/>
        <end position="158"/>
    </location>
</feature>